<evidence type="ECO:0000313" key="1">
    <source>
        <dbReference type="EMBL" id="TCP95327.1"/>
    </source>
</evidence>
<dbReference type="Proteomes" id="UP000295763">
    <property type="component" value="Unassembled WGS sequence"/>
</dbReference>
<proteinExistence type="predicted"/>
<comment type="caution">
    <text evidence="1">The sequence shown here is derived from an EMBL/GenBank/DDBJ whole genome shotgun (WGS) entry which is preliminary data.</text>
</comment>
<name>A0A4R2SXV2_9PAST</name>
<dbReference type="EMBL" id="SLYB01000009">
    <property type="protein sequence ID" value="TCP95327.1"/>
    <property type="molecule type" value="Genomic_DNA"/>
</dbReference>
<reference evidence="1 2" key="1">
    <citation type="submission" date="2019-03" db="EMBL/GenBank/DDBJ databases">
        <title>Genomic Encyclopedia of Type Strains, Phase IV (KMG-IV): sequencing the most valuable type-strain genomes for metagenomic binning, comparative biology and taxonomic classification.</title>
        <authorList>
            <person name="Goeker M."/>
        </authorList>
    </citation>
    <scope>NUCLEOTIDE SEQUENCE [LARGE SCALE GENOMIC DNA]</scope>
    <source>
        <strain evidence="1 2">DSM 28404</strain>
    </source>
</reference>
<keyword evidence="2" id="KW-1185">Reference proteome</keyword>
<gene>
    <name evidence="1" type="ORF">EDC44_10918</name>
</gene>
<accession>A0A4R2SXV2</accession>
<protein>
    <submittedName>
        <fullName evidence="1">Uncharacterized protein</fullName>
    </submittedName>
</protein>
<dbReference type="RefSeq" id="WP_165870231.1">
    <property type="nucleotide sequence ID" value="NZ_SLYB01000009.1"/>
</dbReference>
<evidence type="ECO:0000313" key="2">
    <source>
        <dbReference type="Proteomes" id="UP000295763"/>
    </source>
</evidence>
<dbReference type="AlphaFoldDB" id="A0A4R2SXV2"/>
<sequence>MNGQQKQPLQYRVTGIDRTHRPHILATVTNYNEAITKASKADKAIYLEIRITKISD</sequence>
<organism evidence="1 2">
    <name type="scientific">Cricetibacter osteomyelitidis</name>
    <dbReference type="NCBI Taxonomy" id="1521931"/>
    <lineage>
        <taxon>Bacteria</taxon>
        <taxon>Pseudomonadati</taxon>
        <taxon>Pseudomonadota</taxon>
        <taxon>Gammaproteobacteria</taxon>
        <taxon>Pasteurellales</taxon>
        <taxon>Pasteurellaceae</taxon>
        <taxon>Cricetibacter</taxon>
    </lineage>
</organism>